<protein>
    <submittedName>
        <fullName evidence="1">Uncharacterized protein</fullName>
    </submittedName>
</protein>
<keyword evidence="2" id="KW-1185">Reference proteome</keyword>
<name>A0A5E4NGW6_9HEMI</name>
<organism evidence="1 2">
    <name type="scientific">Cinara cedri</name>
    <dbReference type="NCBI Taxonomy" id="506608"/>
    <lineage>
        <taxon>Eukaryota</taxon>
        <taxon>Metazoa</taxon>
        <taxon>Ecdysozoa</taxon>
        <taxon>Arthropoda</taxon>
        <taxon>Hexapoda</taxon>
        <taxon>Insecta</taxon>
        <taxon>Pterygota</taxon>
        <taxon>Neoptera</taxon>
        <taxon>Paraneoptera</taxon>
        <taxon>Hemiptera</taxon>
        <taxon>Sternorrhyncha</taxon>
        <taxon>Aphidomorpha</taxon>
        <taxon>Aphidoidea</taxon>
        <taxon>Aphididae</taxon>
        <taxon>Lachninae</taxon>
        <taxon>Cinara</taxon>
    </lineage>
</organism>
<dbReference type="Proteomes" id="UP000325440">
    <property type="component" value="Unassembled WGS sequence"/>
</dbReference>
<dbReference type="EMBL" id="CABPRJ010001908">
    <property type="protein sequence ID" value="VVC40784.1"/>
    <property type="molecule type" value="Genomic_DNA"/>
</dbReference>
<evidence type="ECO:0000313" key="2">
    <source>
        <dbReference type="Proteomes" id="UP000325440"/>
    </source>
</evidence>
<reference evidence="1 2" key="1">
    <citation type="submission" date="2019-08" db="EMBL/GenBank/DDBJ databases">
        <authorList>
            <person name="Alioto T."/>
            <person name="Alioto T."/>
            <person name="Gomez Garrido J."/>
        </authorList>
    </citation>
    <scope>NUCLEOTIDE SEQUENCE [LARGE SCALE GENOMIC DNA]</scope>
</reference>
<dbReference type="AlphaFoldDB" id="A0A5E4NGW6"/>
<gene>
    <name evidence="1" type="ORF">CINCED_3A009403</name>
</gene>
<evidence type="ECO:0000313" key="1">
    <source>
        <dbReference type="EMBL" id="VVC40784.1"/>
    </source>
</evidence>
<dbReference type="OrthoDB" id="6133115at2759"/>
<proteinExistence type="predicted"/>
<dbReference type="Gene3D" id="3.90.228.10">
    <property type="match status" value="1"/>
</dbReference>
<sequence length="167" mass="20316">MVIMDDDAILTFVMSYLPEKWDKTTEYTRSWNLIPLSTQSVDYQIVESYFYGAHISLIQRVQNPFQFGRYMIRREMTQTTYEDIVFHVVHRDDLETALKFNCDYRRYQRRHEGLYEDHKHPKFYHSFKDLINVNNHSMSDIRVLVLKILTNEPKTQCDYYIEYVVTF</sequence>
<accession>A0A5E4NGW6</accession>